<proteinExistence type="predicted"/>
<reference evidence="2" key="1">
    <citation type="submission" date="2021-01" db="EMBL/GenBank/DDBJ databases">
        <authorList>
            <person name="Corre E."/>
            <person name="Pelletier E."/>
            <person name="Niang G."/>
            <person name="Scheremetjew M."/>
            <person name="Finn R."/>
            <person name="Kale V."/>
            <person name="Holt S."/>
            <person name="Cochrane G."/>
            <person name="Meng A."/>
            <person name="Brown T."/>
            <person name="Cohen L."/>
        </authorList>
    </citation>
    <scope>NUCLEOTIDE SEQUENCE</scope>
    <source>
        <strain evidence="2">NIES-381</strain>
    </source>
</reference>
<evidence type="ECO:0000313" key="2">
    <source>
        <dbReference type="EMBL" id="CAD9039974.1"/>
    </source>
</evidence>
<name>A0A7S1JCW6_9EUGL</name>
<protein>
    <submittedName>
        <fullName evidence="2">Uncharacterized protein</fullName>
    </submittedName>
</protein>
<dbReference type="AlphaFoldDB" id="A0A7S1JCW6"/>
<accession>A0A7S1JCW6</accession>
<sequence length="110" mass="10736">MALPLGGGALGAGAQAQDEKSRTGTRRQMLAGSSGSVVDASKGRGHLNETAGPPVGGAVGGLDRTQGQMPVPGTCRLTQAGLGGGSEFKPVSVQLKEAAAATANQHSAEA</sequence>
<feature type="region of interest" description="Disordered" evidence="1">
    <location>
        <begin position="1"/>
        <end position="73"/>
    </location>
</feature>
<evidence type="ECO:0000256" key="1">
    <source>
        <dbReference type="SAM" id="MobiDB-lite"/>
    </source>
</evidence>
<feature type="compositionally biased region" description="Gly residues" evidence="1">
    <location>
        <begin position="1"/>
        <end position="11"/>
    </location>
</feature>
<organism evidence="2">
    <name type="scientific">Eutreptiella gymnastica</name>
    <dbReference type="NCBI Taxonomy" id="73025"/>
    <lineage>
        <taxon>Eukaryota</taxon>
        <taxon>Discoba</taxon>
        <taxon>Euglenozoa</taxon>
        <taxon>Euglenida</taxon>
        <taxon>Spirocuta</taxon>
        <taxon>Euglenophyceae</taxon>
        <taxon>Eutreptiales</taxon>
        <taxon>Eutreptiaceae</taxon>
        <taxon>Eutreptiella</taxon>
    </lineage>
</organism>
<dbReference type="EMBL" id="HBGA01139065">
    <property type="protein sequence ID" value="CAD9039974.1"/>
    <property type="molecule type" value="Transcribed_RNA"/>
</dbReference>
<gene>
    <name evidence="2" type="ORF">EGYM00392_LOCUS51140</name>
</gene>